<dbReference type="OrthoDB" id="3264363at2759"/>
<keyword evidence="4" id="KW-1185">Reference proteome</keyword>
<sequence>MAPKSGRVNDLLHNLRGEQYRHSQNLRRSRVHISSAPTHNKPSLPFNLVDLELSQYSDPNDDTSSVPDQSALKKYSGPDPPKSWTLTAAKDTCHTAEWRRRALAVIFTYRRDPYITTNELIDNANLDFQNLPSLTALCLRMLINESSTSDFIEYIVPCLPPHLRAQLVRYTAIQCPLSSAMLYSLLEPEGHADGELLVVGPSASLPETYFLSSPTSNDIVVPERGQNSVSKDWDSDDWTPNPLQTFIVMSTRLAPPLFLTLPPTITHMALLNISPSIALHRLPTICPLISFLDLSYNTWLNPMSIDTANSLGRLDWNRWSHLHTLCLRECSIPDDVLIKVNKHRWEDVVIIQ</sequence>
<evidence type="ECO:0000313" key="3">
    <source>
        <dbReference type="EMBL" id="THU89546.1"/>
    </source>
</evidence>
<dbReference type="EMBL" id="ML179364">
    <property type="protein sequence ID" value="THU89546.1"/>
    <property type="molecule type" value="Genomic_DNA"/>
</dbReference>
<feature type="compositionally biased region" description="Polar residues" evidence="1">
    <location>
        <begin position="57"/>
        <end position="68"/>
    </location>
</feature>
<dbReference type="Proteomes" id="UP000297245">
    <property type="component" value="Unassembled WGS sequence"/>
</dbReference>
<accession>A0A4S8LHR6</accession>
<feature type="region of interest" description="Disordered" evidence="1">
    <location>
        <begin position="1"/>
        <end position="28"/>
    </location>
</feature>
<evidence type="ECO:0000313" key="4">
    <source>
        <dbReference type="Proteomes" id="UP000297245"/>
    </source>
</evidence>
<protein>
    <submittedName>
        <fullName evidence="2">Uncharacterized protein</fullName>
    </submittedName>
</protein>
<reference evidence="2 4" key="1">
    <citation type="journal article" date="2019" name="Nat. Ecol. Evol.">
        <title>Megaphylogeny resolves global patterns of mushroom evolution.</title>
        <authorList>
            <person name="Varga T."/>
            <person name="Krizsan K."/>
            <person name="Foldi C."/>
            <person name="Dima B."/>
            <person name="Sanchez-Garcia M."/>
            <person name="Sanchez-Ramirez S."/>
            <person name="Szollosi G.J."/>
            <person name="Szarkandi J.G."/>
            <person name="Papp V."/>
            <person name="Albert L."/>
            <person name="Andreopoulos W."/>
            <person name="Angelini C."/>
            <person name="Antonin V."/>
            <person name="Barry K.W."/>
            <person name="Bougher N.L."/>
            <person name="Buchanan P."/>
            <person name="Buyck B."/>
            <person name="Bense V."/>
            <person name="Catcheside P."/>
            <person name="Chovatia M."/>
            <person name="Cooper J."/>
            <person name="Damon W."/>
            <person name="Desjardin D."/>
            <person name="Finy P."/>
            <person name="Geml J."/>
            <person name="Haridas S."/>
            <person name="Hughes K."/>
            <person name="Justo A."/>
            <person name="Karasinski D."/>
            <person name="Kautmanova I."/>
            <person name="Kiss B."/>
            <person name="Kocsube S."/>
            <person name="Kotiranta H."/>
            <person name="LaButti K.M."/>
            <person name="Lechner B.E."/>
            <person name="Liimatainen K."/>
            <person name="Lipzen A."/>
            <person name="Lukacs Z."/>
            <person name="Mihaltcheva S."/>
            <person name="Morgado L.N."/>
            <person name="Niskanen T."/>
            <person name="Noordeloos M.E."/>
            <person name="Ohm R.A."/>
            <person name="Ortiz-Santana B."/>
            <person name="Ovrebo C."/>
            <person name="Racz N."/>
            <person name="Riley R."/>
            <person name="Savchenko A."/>
            <person name="Shiryaev A."/>
            <person name="Soop K."/>
            <person name="Spirin V."/>
            <person name="Szebenyi C."/>
            <person name="Tomsovsky M."/>
            <person name="Tulloss R.E."/>
            <person name="Uehling J."/>
            <person name="Grigoriev I.V."/>
            <person name="Vagvolgyi C."/>
            <person name="Papp T."/>
            <person name="Martin F.M."/>
            <person name="Miettinen O."/>
            <person name="Hibbett D.S."/>
            <person name="Nagy L.G."/>
        </authorList>
    </citation>
    <scope>NUCLEOTIDE SEQUENCE [LARGE SCALE GENOMIC DNA]</scope>
    <source>
        <strain evidence="2 4">CBS 962.96</strain>
    </source>
</reference>
<evidence type="ECO:0000256" key="1">
    <source>
        <dbReference type="SAM" id="MobiDB-lite"/>
    </source>
</evidence>
<name>A0A4S8LHR6_DENBC</name>
<feature type="region of interest" description="Disordered" evidence="1">
    <location>
        <begin position="57"/>
        <end position="79"/>
    </location>
</feature>
<organism evidence="2 4">
    <name type="scientific">Dendrothele bispora (strain CBS 962.96)</name>
    <dbReference type="NCBI Taxonomy" id="1314807"/>
    <lineage>
        <taxon>Eukaryota</taxon>
        <taxon>Fungi</taxon>
        <taxon>Dikarya</taxon>
        <taxon>Basidiomycota</taxon>
        <taxon>Agaricomycotina</taxon>
        <taxon>Agaricomycetes</taxon>
        <taxon>Agaricomycetidae</taxon>
        <taxon>Agaricales</taxon>
        <taxon>Agaricales incertae sedis</taxon>
        <taxon>Dendrothele</taxon>
    </lineage>
</organism>
<proteinExistence type="predicted"/>
<dbReference type="EMBL" id="ML179410">
    <property type="protein sequence ID" value="THU88400.1"/>
    <property type="molecule type" value="Genomic_DNA"/>
</dbReference>
<dbReference type="AlphaFoldDB" id="A0A4S8LHR6"/>
<evidence type="ECO:0000313" key="2">
    <source>
        <dbReference type="EMBL" id="THU88400.1"/>
    </source>
</evidence>
<gene>
    <name evidence="3" type="ORF">K435DRAFT_677665</name>
    <name evidence="2" type="ORF">K435DRAFT_679883</name>
</gene>